<protein>
    <submittedName>
        <fullName evidence="3">Uncharacterized protein</fullName>
    </submittedName>
</protein>
<dbReference type="Proteomes" id="UP000199371">
    <property type="component" value="Unassembled WGS sequence"/>
</dbReference>
<organism evidence="3 4">
    <name type="scientific">Rheinheimera pacifica</name>
    <dbReference type="NCBI Taxonomy" id="173990"/>
    <lineage>
        <taxon>Bacteria</taxon>
        <taxon>Pseudomonadati</taxon>
        <taxon>Pseudomonadota</taxon>
        <taxon>Gammaproteobacteria</taxon>
        <taxon>Chromatiales</taxon>
        <taxon>Chromatiaceae</taxon>
        <taxon>Rheinheimera</taxon>
    </lineage>
</organism>
<name>A0A1H6KWA6_9GAMM</name>
<feature type="transmembrane region" description="Helical" evidence="2">
    <location>
        <begin position="197"/>
        <end position="216"/>
    </location>
</feature>
<dbReference type="EMBL" id="FNXF01000004">
    <property type="protein sequence ID" value="SEH80076.1"/>
    <property type="molecule type" value="Genomic_DNA"/>
</dbReference>
<dbReference type="RefSeq" id="WP_092791928.1">
    <property type="nucleotide sequence ID" value="NZ_FNXF01000004.1"/>
</dbReference>
<evidence type="ECO:0000313" key="4">
    <source>
        <dbReference type="Proteomes" id="UP000199371"/>
    </source>
</evidence>
<proteinExistence type="predicted"/>
<evidence type="ECO:0000313" key="3">
    <source>
        <dbReference type="EMBL" id="SEH80076.1"/>
    </source>
</evidence>
<dbReference type="STRING" id="173990.SAMN05660691_01528"/>
<keyword evidence="2" id="KW-1133">Transmembrane helix</keyword>
<keyword evidence="1" id="KW-0175">Coiled coil</keyword>
<keyword evidence="2" id="KW-0472">Membrane</keyword>
<keyword evidence="4" id="KW-1185">Reference proteome</keyword>
<keyword evidence="2" id="KW-0812">Transmembrane</keyword>
<feature type="transmembrane region" description="Helical" evidence="2">
    <location>
        <begin position="12"/>
        <end position="32"/>
    </location>
</feature>
<gene>
    <name evidence="3" type="ORF">SAMN05660691_01528</name>
</gene>
<evidence type="ECO:0000256" key="1">
    <source>
        <dbReference type="SAM" id="Coils"/>
    </source>
</evidence>
<feature type="coiled-coil region" evidence="1">
    <location>
        <begin position="139"/>
        <end position="166"/>
    </location>
</feature>
<feature type="transmembrane region" description="Helical" evidence="2">
    <location>
        <begin position="54"/>
        <end position="73"/>
    </location>
</feature>
<dbReference type="OrthoDB" id="5764688at2"/>
<sequence length="217" mass="25323">MKHLKGRWRALLRGPIHIISMLAISWLTYWYFRYSQTCWEHYDVACMSSDTSELVWKIAIALSQFAGIGLLLWDLDKKLNALIGTKLVGYFFNKLKAWWRLWFKQKYSMKVEVGVPLFYVGSDVSMTFKKADISIEERLAEIETSLEIHRKAIAKEAEERRRLESHVNDSVKRLESDIEQRSDHVLGKVKEIHVGGYTMQAWSIFLILYSAVLGVFV</sequence>
<evidence type="ECO:0000256" key="2">
    <source>
        <dbReference type="SAM" id="Phobius"/>
    </source>
</evidence>
<accession>A0A1H6KWA6</accession>
<dbReference type="AlphaFoldDB" id="A0A1H6KWA6"/>
<reference evidence="4" key="1">
    <citation type="submission" date="2016-10" db="EMBL/GenBank/DDBJ databases">
        <authorList>
            <person name="Varghese N."/>
            <person name="Submissions S."/>
        </authorList>
    </citation>
    <scope>NUCLEOTIDE SEQUENCE [LARGE SCALE GENOMIC DNA]</scope>
    <source>
        <strain evidence="4">DSM 17616</strain>
    </source>
</reference>